<evidence type="ECO:0000256" key="2">
    <source>
        <dbReference type="ARBA" id="ARBA00004401"/>
    </source>
</evidence>
<dbReference type="PANTHER" id="PTHR43390">
    <property type="entry name" value="SIGNAL PEPTIDASE I"/>
    <property type="match status" value="1"/>
</dbReference>
<dbReference type="SUPFAM" id="SSF51306">
    <property type="entry name" value="LexA/Signal peptidase"/>
    <property type="match status" value="1"/>
</dbReference>
<dbReference type="GO" id="GO:0006465">
    <property type="term" value="P:signal peptide processing"/>
    <property type="evidence" value="ECO:0007669"/>
    <property type="project" value="InterPro"/>
</dbReference>
<proteinExistence type="inferred from homology"/>
<comment type="similarity">
    <text evidence="3 7">Belongs to the peptidase S26 family.</text>
</comment>
<dbReference type="NCBIfam" id="TIGR02227">
    <property type="entry name" value="sigpep_I_bact"/>
    <property type="match status" value="1"/>
</dbReference>
<evidence type="ECO:0000313" key="10">
    <source>
        <dbReference type="Proteomes" id="UP000190328"/>
    </source>
</evidence>
<dbReference type="AlphaFoldDB" id="A0A1T4KRL7"/>
<comment type="catalytic activity">
    <reaction evidence="1 7">
        <text>Cleavage of hydrophobic, N-terminal signal or leader sequences from secreted and periplasmic proteins.</text>
        <dbReference type="EC" id="3.4.21.89"/>
    </reaction>
</comment>
<dbReference type="PRINTS" id="PR00727">
    <property type="entry name" value="LEADERPTASE"/>
</dbReference>
<keyword evidence="7" id="KW-0645">Protease</keyword>
<dbReference type="GO" id="GO:0009003">
    <property type="term" value="F:signal peptidase activity"/>
    <property type="evidence" value="ECO:0007669"/>
    <property type="project" value="UniProtKB-EC"/>
</dbReference>
<evidence type="ECO:0000259" key="8">
    <source>
        <dbReference type="Pfam" id="PF10502"/>
    </source>
</evidence>
<evidence type="ECO:0000313" key="9">
    <source>
        <dbReference type="EMBL" id="SJZ44977.1"/>
    </source>
</evidence>
<evidence type="ECO:0000256" key="4">
    <source>
        <dbReference type="ARBA" id="ARBA00013208"/>
    </source>
</evidence>
<evidence type="ECO:0000256" key="5">
    <source>
        <dbReference type="ARBA" id="ARBA00022801"/>
    </source>
</evidence>
<keyword evidence="7" id="KW-1133">Transmembrane helix</keyword>
<dbReference type="CDD" id="cd06530">
    <property type="entry name" value="S26_SPase_I"/>
    <property type="match status" value="1"/>
</dbReference>
<dbReference type="InterPro" id="IPR036286">
    <property type="entry name" value="LexA/Signal_pep-like_sf"/>
</dbReference>
<feature type="active site" evidence="6">
    <location>
        <position position="45"/>
    </location>
</feature>
<dbReference type="OrthoDB" id="9802919at2"/>
<keyword evidence="7" id="KW-0472">Membrane</keyword>
<dbReference type="PROSITE" id="PS00761">
    <property type="entry name" value="SPASE_I_3"/>
    <property type="match status" value="1"/>
</dbReference>
<dbReference type="InterPro" id="IPR000223">
    <property type="entry name" value="Pept_S26A_signal_pept_1"/>
</dbReference>
<dbReference type="GO" id="GO:0004252">
    <property type="term" value="F:serine-type endopeptidase activity"/>
    <property type="evidence" value="ECO:0007669"/>
    <property type="project" value="InterPro"/>
</dbReference>
<dbReference type="Pfam" id="PF10502">
    <property type="entry name" value="Peptidase_S26"/>
    <property type="match status" value="1"/>
</dbReference>
<keyword evidence="10" id="KW-1185">Reference proteome</keyword>
<dbReference type="InterPro" id="IPR019533">
    <property type="entry name" value="Peptidase_S26"/>
</dbReference>
<accession>A0A1T4KRL7</accession>
<sequence length="186" mass="21842">MKFSPRAKKFFEQFIFYLKIAIVAAGLVVFIRGFLFVPVTIDGNSMENTLMTGDEMVMEKFSKIRRFDIVVIERPNNEILVKRVIGLPHDSLKVVNNQLYINDKRQEEPFLKKNLKNYHSLTPFTNDFELKGLIGKEKLGKDEYFVMGDNRVESRDSRTFGVVKEREILGKGLFVYYPFDELKWLR</sequence>
<organism evidence="9 10">
    <name type="scientific">Pilibacter termitis</name>
    <dbReference type="NCBI Taxonomy" id="263852"/>
    <lineage>
        <taxon>Bacteria</taxon>
        <taxon>Bacillati</taxon>
        <taxon>Bacillota</taxon>
        <taxon>Bacilli</taxon>
        <taxon>Lactobacillales</taxon>
        <taxon>Enterococcaceae</taxon>
        <taxon>Pilibacter</taxon>
    </lineage>
</organism>
<dbReference type="RefSeq" id="WP_078806311.1">
    <property type="nucleotide sequence ID" value="NZ_FUXI01000003.1"/>
</dbReference>
<protein>
    <recommendedName>
        <fullName evidence="4 7">Signal peptidase I</fullName>
        <ecNumber evidence="4 7">3.4.21.89</ecNumber>
    </recommendedName>
</protein>
<feature type="domain" description="Peptidase S26" evidence="8">
    <location>
        <begin position="17"/>
        <end position="177"/>
    </location>
</feature>
<evidence type="ECO:0000256" key="1">
    <source>
        <dbReference type="ARBA" id="ARBA00000677"/>
    </source>
</evidence>
<evidence type="ECO:0000256" key="6">
    <source>
        <dbReference type="PIRSR" id="PIRSR600223-1"/>
    </source>
</evidence>
<keyword evidence="5 7" id="KW-0378">Hydrolase</keyword>
<comment type="subcellular location">
    <subcellularLocation>
        <location evidence="2">Cell membrane</location>
        <topology evidence="2">Single-pass type II membrane protein</topology>
    </subcellularLocation>
    <subcellularLocation>
        <location evidence="7">Membrane</location>
        <topology evidence="7">Single-pass type II membrane protein</topology>
    </subcellularLocation>
</comment>
<dbReference type="InterPro" id="IPR019758">
    <property type="entry name" value="Pept_S26A_signal_pept_1_CS"/>
</dbReference>
<evidence type="ECO:0000256" key="3">
    <source>
        <dbReference type="ARBA" id="ARBA00009370"/>
    </source>
</evidence>
<dbReference type="EC" id="3.4.21.89" evidence="4 7"/>
<keyword evidence="7" id="KW-0812">Transmembrane</keyword>
<name>A0A1T4KRL7_9ENTE</name>
<dbReference type="GO" id="GO:0005886">
    <property type="term" value="C:plasma membrane"/>
    <property type="evidence" value="ECO:0007669"/>
    <property type="project" value="UniProtKB-SubCell"/>
</dbReference>
<feature type="active site" evidence="6">
    <location>
        <position position="82"/>
    </location>
</feature>
<dbReference type="STRING" id="263852.SAMN02745116_00347"/>
<evidence type="ECO:0000256" key="7">
    <source>
        <dbReference type="RuleBase" id="RU362042"/>
    </source>
</evidence>
<feature type="transmembrane region" description="Helical" evidence="7">
    <location>
        <begin position="20"/>
        <end position="41"/>
    </location>
</feature>
<dbReference type="Gene3D" id="2.10.109.10">
    <property type="entry name" value="Umud Fragment, subunit A"/>
    <property type="match status" value="1"/>
</dbReference>
<reference evidence="10" key="1">
    <citation type="submission" date="2017-02" db="EMBL/GenBank/DDBJ databases">
        <authorList>
            <person name="Varghese N."/>
            <person name="Submissions S."/>
        </authorList>
    </citation>
    <scope>NUCLEOTIDE SEQUENCE [LARGE SCALE GENOMIC DNA]</scope>
    <source>
        <strain evidence="10">ATCC BAA-1030</strain>
    </source>
</reference>
<dbReference type="EMBL" id="FUXI01000003">
    <property type="protein sequence ID" value="SJZ44977.1"/>
    <property type="molecule type" value="Genomic_DNA"/>
</dbReference>
<dbReference type="PANTHER" id="PTHR43390:SF1">
    <property type="entry name" value="CHLOROPLAST PROCESSING PEPTIDASE"/>
    <property type="match status" value="1"/>
</dbReference>
<gene>
    <name evidence="9" type="ORF">SAMN02745116_00347</name>
</gene>
<dbReference type="Proteomes" id="UP000190328">
    <property type="component" value="Unassembled WGS sequence"/>
</dbReference>